<name>A0A2M8H5J2_9GAMM</name>
<dbReference type="SMART" id="SM00267">
    <property type="entry name" value="GGDEF"/>
    <property type="match status" value="1"/>
</dbReference>
<feature type="domain" description="GGDEF" evidence="4">
    <location>
        <begin position="375"/>
        <end position="501"/>
    </location>
</feature>
<dbReference type="AlphaFoldDB" id="A0A2M8H5J2"/>
<evidence type="ECO:0000313" key="5">
    <source>
        <dbReference type="EMBL" id="PJC91819.1"/>
    </source>
</evidence>
<evidence type="ECO:0000256" key="1">
    <source>
        <dbReference type="ARBA" id="ARBA00012528"/>
    </source>
</evidence>
<keyword evidence="6" id="KW-1185">Reference proteome</keyword>
<comment type="catalytic activity">
    <reaction evidence="2">
        <text>2 GTP = 3',3'-c-di-GMP + 2 diphosphate</text>
        <dbReference type="Rhea" id="RHEA:24898"/>
        <dbReference type="ChEBI" id="CHEBI:33019"/>
        <dbReference type="ChEBI" id="CHEBI:37565"/>
        <dbReference type="ChEBI" id="CHEBI:58805"/>
        <dbReference type="EC" id="2.7.7.65"/>
    </reaction>
</comment>
<proteinExistence type="predicted"/>
<evidence type="ECO:0000256" key="3">
    <source>
        <dbReference type="SAM" id="Phobius"/>
    </source>
</evidence>
<evidence type="ECO:0000256" key="2">
    <source>
        <dbReference type="ARBA" id="ARBA00034247"/>
    </source>
</evidence>
<dbReference type="OrthoDB" id="5582079at2"/>
<dbReference type="SUPFAM" id="SSF55073">
    <property type="entry name" value="Nucleotide cyclase"/>
    <property type="match status" value="1"/>
</dbReference>
<dbReference type="RefSeq" id="WP_100861267.1">
    <property type="nucleotide sequence ID" value="NZ_PGCP01000036.1"/>
</dbReference>
<dbReference type="Proteomes" id="UP000232060">
    <property type="component" value="Unassembled WGS sequence"/>
</dbReference>
<keyword evidence="3" id="KW-1133">Transmembrane helix</keyword>
<organism evidence="5 6">
    <name type="scientific">Aeromonas lusitana</name>
    <dbReference type="NCBI Taxonomy" id="931529"/>
    <lineage>
        <taxon>Bacteria</taxon>
        <taxon>Pseudomonadati</taxon>
        <taxon>Pseudomonadota</taxon>
        <taxon>Gammaproteobacteria</taxon>
        <taxon>Aeromonadales</taxon>
        <taxon>Aeromonadaceae</taxon>
        <taxon>Aeromonas</taxon>
    </lineage>
</organism>
<accession>A0A2M8H5J2</accession>
<keyword evidence="3" id="KW-0812">Transmembrane</keyword>
<dbReference type="PANTHER" id="PTHR45138">
    <property type="entry name" value="REGULATORY COMPONENTS OF SENSORY TRANSDUCTION SYSTEM"/>
    <property type="match status" value="1"/>
</dbReference>
<dbReference type="PANTHER" id="PTHR45138:SF9">
    <property type="entry name" value="DIGUANYLATE CYCLASE DGCM-RELATED"/>
    <property type="match status" value="1"/>
</dbReference>
<protein>
    <recommendedName>
        <fullName evidence="1">diguanylate cyclase</fullName>
        <ecNumber evidence="1">2.7.7.65</ecNumber>
    </recommendedName>
</protein>
<dbReference type="InterPro" id="IPR043128">
    <property type="entry name" value="Rev_trsase/Diguanyl_cyclase"/>
</dbReference>
<dbReference type="PROSITE" id="PS50887">
    <property type="entry name" value="GGDEF"/>
    <property type="match status" value="1"/>
</dbReference>
<reference evidence="5 6" key="1">
    <citation type="submission" date="2017-11" db="EMBL/GenBank/DDBJ databases">
        <title>Draft genome sequence of environmental isolate Aeromonas lusitania sp. nov. MDC 2473.</title>
        <authorList>
            <person name="Colston S.M."/>
            <person name="Navarro A."/>
            <person name="Martinez-Murcia A.J."/>
            <person name="Graf J."/>
        </authorList>
    </citation>
    <scope>NUCLEOTIDE SEQUENCE [LARGE SCALE GENOMIC DNA]</scope>
    <source>
        <strain evidence="5 6">MDC 2473</strain>
    </source>
</reference>
<dbReference type="NCBIfam" id="TIGR00254">
    <property type="entry name" value="GGDEF"/>
    <property type="match status" value="1"/>
</dbReference>
<dbReference type="Gene3D" id="3.30.450.20">
    <property type="entry name" value="PAS domain"/>
    <property type="match status" value="2"/>
</dbReference>
<dbReference type="GO" id="GO:0052621">
    <property type="term" value="F:diguanylate cyclase activity"/>
    <property type="evidence" value="ECO:0007669"/>
    <property type="project" value="UniProtKB-EC"/>
</dbReference>
<dbReference type="InterPro" id="IPR000160">
    <property type="entry name" value="GGDEF_dom"/>
</dbReference>
<dbReference type="Gene3D" id="3.30.70.270">
    <property type="match status" value="1"/>
</dbReference>
<dbReference type="EMBL" id="PGCP01000036">
    <property type="protein sequence ID" value="PJC91819.1"/>
    <property type="molecule type" value="Genomic_DNA"/>
</dbReference>
<gene>
    <name evidence="5" type="ORF">CUC44_18180</name>
</gene>
<dbReference type="Pfam" id="PF00990">
    <property type="entry name" value="GGDEF"/>
    <property type="match status" value="1"/>
</dbReference>
<evidence type="ECO:0000259" key="4">
    <source>
        <dbReference type="PROSITE" id="PS50887"/>
    </source>
</evidence>
<dbReference type="CDD" id="cd01949">
    <property type="entry name" value="GGDEF"/>
    <property type="match status" value="1"/>
</dbReference>
<keyword evidence="3" id="KW-0472">Membrane</keyword>
<evidence type="ECO:0000313" key="6">
    <source>
        <dbReference type="Proteomes" id="UP000232060"/>
    </source>
</evidence>
<feature type="transmembrane region" description="Helical" evidence="3">
    <location>
        <begin position="12"/>
        <end position="33"/>
    </location>
</feature>
<dbReference type="InterPro" id="IPR050469">
    <property type="entry name" value="Diguanylate_Cyclase"/>
</dbReference>
<dbReference type="InterPro" id="IPR029787">
    <property type="entry name" value="Nucleotide_cyclase"/>
</dbReference>
<comment type="caution">
    <text evidence="5">The sequence shown here is derived from an EMBL/GenBank/DDBJ whole genome shotgun (WGS) entry which is preliminary data.</text>
</comment>
<feature type="transmembrane region" description="Helical" evidence="3">
    <location>
        <begin position="273"/>
        <end position="295"/>
    </location>
</feature>
<dbReference type="EC" id="2.7.7.65" evidence="1"/>
<sequence>MAGEIIKKRYYILTPLSFLLGALVLISTLLLAITSYLRSIDKTVAGYEQILTSIDATLIQEMVLDNQRQLAVLEASLDRQAIARGESAVNPIWAIAHQFKHDAHFLYFYNARFDEISSYPARALSMDYVPQQRPWYQAMNSDSDELIWFGPYQDFNSDKQSLTLIKRVEGDGKLLGLLMVDLSFDSVQEALSRAMGNDQAAIYLTVRKSGQIIVGHNLGLIPKVQDEDAEPGTLGLNVIRHGRHLKLELADVGWDLNIYLPPAQFHDSLQETLLMVVLPLLALLAFWLCSLLFLVRIFRQEQALVQGSLVGIMQHREEAPSRPRTWFVRGSLGEIDQVRTSVRQGQNALLHDPLTGIMNRRAFDQHRCALEQAQTPYWLVLIDLDRFKRINDNWGHGVGDAVLYRVATILARTLGEGWVYRIGGDEFAAILPWSQSEVEQRLIYLLARVRGLKWREFKESITLSAGGAHYPDAGESLFERADECLYQSKHQGRDCWHLLPVQKSPSEGEVVTVSV</sequence>